<feature type="compositionally biased region" description="Polar residues" evidence="1">
    <location>
        <begin position="672"/>
        <end position="705"/>
    </location>
</feature>
<proteinExistence type="predicted"/>
<organism evidence="2 3">
    <name type="scientific">Bondarzewia mesenterica</name>
    <dbReference type="NCBI Taxonomy" id="1095465"/>
    <lineage>
        <taxon>Eukaryota</taxon>
        <taxon>Fungi</taxon>
        <taxon>Dikarya</taxon>
        <taxon>Basidiomycota</taxon>
        <taxon>Agaricomycotina</taxon>
        <taxon>Agaricomycetes</taxon>
        <taxon>Russulales</taxon>
        <taxon>Bondarzewiaceae</taxon>
        <taxon>Bondarzewia</taxon>
    </lineage>
</organism>
<protein>
    <submittedName>
        <fullName evidence="2">Uncharacterized protein</fullName>
    </submittedName>
</protein>
<feature type="compositionally biased region" description="Polar residues" evidence="1">
    <location>
        <begin position="507"/>
        <end position="516"/>
    </location>
</feature>
<evidence type="ECO:0000313" key="3">
    <source>
        <dbReference type="Proteomes" id="UP000310158"/>
    </source>
</evidence>
<reference evidence="2 3" key="1">
    <citation type="submission" date="2019-02" db="EMBL/GenBank/DDBJ databases">
        <title>Genome sequencing of the rare red list fungi Bondarzewia mesenterica.</title>
        <authorList>
            <person name="Buettner E."/>
            <person name="Kellner H."/>
        </authorList>
    </citation>
    <scope>NUCLEOTIDE SEQUENCE [LARGE SCALE GENOMIC DNA]</scope>
    <source>
        <strain evidence="2 3">DSM 108281</strain>
    </source>
</reference>
<feature type="region of interest" description="Disordered" evidence="1">
    <location>
        <begin position="101"/>
        <end position="519"/>
    </location>
</feature>
<accession>A0A4S4M1U3</accession>
<dbReference type="EMBL" id="SGPL01000056">
    <property type="protein sequence ID" value="THH19039.1"/>
    <property type="molecule type" value="Genomic_DNA"/>
</dbReference>
<feature type="compositionally biased region" description="Pro residues" evidence="1">
    <location>
        <begin position="289"/>
        <end position="302"/>
    </location>
</feature>
<feature type="region of interest" description="Disordered" evidence="1">
    <location>
        <begin position="669"/>
        <end position="746"/>
    </location>
</feature>
<dbReference type="OrthoDB" id="3195323at2759"/>
<feature type="region of interest" description="Disordered" evidence="1">
    <location>
        <begin position="21"/>
        <end position="74"/>
    </location>
</feature>
<sequence length="807" mass="87370">MQAQKKLNTLASAIGLKSKKPTLTIQEPPSPVLPLHTHDIDDPPYKTRPPVKSVSSADWDDMFEPATPLDGPRDRHRYAQSIMSVSEDPFAARVVVVPRSAGDPNRLSVFSDASTSDSHPRKGDLSSAYNRMSFASSSSQSHQRGDVPSDSSVASSPSMLHSNFGERRLSRLTVQSEKAVRRESKFLTAQSSPISNNDEQGSRRRIHPSASSSTLTDKNRVVDTEIPPVPRLLMRPRGLTDTGPHRRDLITSSDTRLAPSAYPITTSTMFPSQPRVVVRQASITRIQPPSAPPTAGLPPPPSSSGAPNAHASSSRLQPPSPSSASSSGLSFASSVSSRRGAIQSRAYDHSDRSIKEKKHHSTERLMSSLGRDRSRDSKPSFLRNDLMGLNSPSGSRRELSPPRTLKKAISQQTLPKHAHGVSVTSTSSSATEDGKALKKQRSFHTSRMPMPPLPLSLRHASSFSPPVPVREEPPQPKDQRRVSVQSTASHTNQIPVRKRLFSGASLRRSTSSQAHSTTDDDIHSVFSLPIQDESLSSKVPFSPSVSASSSFWDESSEPFISPSRNHAEYYPKQIMSPAEMLKLEALVQEGGDDAVLGHARGNSSTSVSTSMSNPLSDVMSLDIPLPPTTPPSALQHRDRSSAFVGNATTGQVSRPPNRPSSMISRVLGVPTTPVNAGRPSTSQGNMSSPVSPGRPSSIQAKTISGLSPPPRPRRPSTATGADRPGGRMSIVPMFPLSPPPARRSTRRALETEQILQRRSIMKKPSFLDIDDDVDRYKPPAEDSFLDMGSGKESFDTVRSTDEEFGPE</sequence>
<feature type="region of interest" description="Disordered" evidence="1">
    <location>
        <begin position="769"/>
        <end position="807"/>
    </location>
</feature>
<feature type="compositionally biased region" description="Low complexity" evidence="1">
    <location>
        <begin position="133"/>
        <end position="158"/>
    </location>
</feature>
<evidence type="ECO:0000313" key="2">
    <source>
        <dbReference type="EMBL" id="THH19039.1"/>
    </source>
</evidence>
<comment type="caution">
    <text evidence="2">The sequence shown here is derived from an EMBL/GenBank/DDBJ whole genome shotgun (WGS) entry which is preliminary data.</text>
</comment>
<feature type="compositionally biased region" description="Low complexity" evidence="1">
    <location>
        <begin position="303"/>
        <end position="339"/>
    </location>
</feature>
<feature type="compositionally biased region" description="Polar residues" evidence="1">
    <location>
        <begin position="482"/>
        <end position="494"/>
    </location>
</feature>
<feature type="compositionally biased region" description="Basic and acidic residues" evidence="1">
    <location>
        <begin position="792"/>
        <end position="801"/>
    </location>
</feature>
<dbReference type="Proteomes" id="UP000310158">
    <property type="component" value="Unassembled WGS sequence"/>
</dbReference>
<keyword evidence="3" id="KW-1185">Reference proteome</keyword>
<feature type="compositionally biased region" description="Polar residues" evidence="1">
    <location>
        <begin position="187"/>
        <end position="199"/>
    </location>
</feature>
<name>A0A4S4M1U3_9AGAM</name>
<feature type="compositionally biased region" description="Basic and acidic residues" evidence="1">
    <location>
        <begin position="469"/>
        <end position="481"/>
    </location>
</feature>
<feature type="compositionally biased region" description="Basic and acidic residues" evidence="1">
    <location>
        <begin position="36"/>
        <end position="45"/>
    </location>
</feature>
<dbReference type="AlphaFoldDB" id="A0A4S4M1U3"/>
<gene>
    <name evidence="2" type="ORF">EW146_g2042</name>
</gene>
<evidence type="ECO:0000256" key="1">
    <source>
        <dbReference type="SAM" id="MobiDB-lite"/>
    </source>
</evidence>